<evidence type="ECO:0000313" key="11">
    <source>
        <dbReference type="EMBL" id="QIT48152.1"/>
    </source>
</evidence>
<evidence type="ECO:0000256" key="1">
    <source>
        <dbReference type="ARBA" id="ARBA00004651"/>
    </source>
</evidence>
<evidence type="ECO:0000313" key="10">
    <source>
        <dbReference type="EMBL" id="OOQ47824.1"/>
    </source>
</evidence>
<dbReference type="RefSeq" id="WP_078636388.1">
    <property type="nucleotide sequence ID" value="NZ_CM007717.1"/>
</dbReference>
<dbReference type="Proteomes" id="UP000190306">
    <property type="component" value="Chromosome"/>
</dbReference>
<feature type="transmembrane region" description="Helical" evidence="8">
    <location>
        <begin position="425"/>
        <end position="446"/>
    </location>
</feature>
<sequence length="750" mass="78553">MRAESSRAERAQIVHRSLRVTLAAAAGFYTFLYGLDEPLLALYSLFAPIALGLLSSVPGSGRQRAAVMLKALPVGLVLVTLGTVLAVETWAAVLGMLVVGFVLAYAAVAGPRPAGAAPGLQLFYILACFPPYEPDTLGLRLAGLTTGVLLLALCEVFLLPQPPGETYRHSLARAVATAGDVLAGRTVLTPGALRAEGARLRLSNVPPAERPAGPRRADRALSQAGTAARRLLEQLAHLTETGQLRDLLRAADRTDSPARWLLPRVAGRCGECAEGLRTGQAVPGPRGLDEAIGAFQDMRVRQTADPAADEVPVPVLRRQAGLLAAAESVRVLEISVRIALDGRRTPPIEPRELFWYTEASAPRLWLRRLVGNMTPRSVQFHNAVRIALALGAARLVAGALDLTHGFWVLLAVLTLSRTTVGETWTAIRAAMAGNLVGAVAAGALLITVGQRTDTDAVLLAPGMLIAFALGPLLGIAWAQGLFTLVVATAFAQIAPASWQLAEARIVDVVTGSAIGLLCGLLAWPAGARREVRRTMAGLLRACGPLIEGTATTLTAVPPGSAPPAQTLPALHRLRLAESAYAQFRSEPAPEGSSGADWHALLIAAHQILLGAQWLPRFDLPGRALPPDAAEWARADARTVAGRTYRLAELCVEGDRGGSAVAGEESPAGGGASAMAGEESPAGGGASAGSPAPERPGLSRPPPPLPLPTLVDLDSWLTSLTRQLSRAEADLRTEPRARSGRPISFRRPAGP</sequence>
<dbReference type="EMBL" id="LHQL01000014">
    <property type="protein sequence ID" value="OOQ47824.1"/>
    <property type="molecule type" value="Genomic_DNA"/>
</dbReference>
<keyword evidence="4 8" id="KW-1133">Transmembrane helix</keyword>
<feature type="transmembrane region" description="Helical" evidence="8">
    <location>
        <begin position="138"/>
        <end position="159"/>
    </location>
</feature>
<feature type="transmembrane region" description="Helical" evidence="8">
    <location>
        <begin position="503"/>
        <end position="523"/>
    </location>
</feature>
<proteinExistence type="inferred from homology"/>
<protein>
    <submittedName>
        <fullName evidence="11">FUSC family protein</fullName>
    </submittedName>
</protein>
<evidence type="ECO:0000256" key="4">
    <source>
        <dbReference type="ARBA" id="ARBA00022989"/>
    </source>
</evidence>
<feature type="region of interest" description="Disordered" evidence="7">
    <location>
        <begin position="724"/>
        <end position="750"/>
    </location>
</feature>
<evidence type="ECO:0000259" key="9">
    <source>
        <dbReference type="Pfam" id="PF13515"/>
    </source>
</evidence>
<feature type="transmembrane region" description="Helical" evidence="8">
    <location>
        <begin position="386"/>
        <end position="413"/>
    </location>
</feature>
<feature type="compositionally biased region" description="Basic and acidic residues" evidence="7">
    <location>
        <begin position="724"/>
        <end position="736"/>
    </location>
</feature>
<evidence type="ECO:0000313" key="13">
    <source>
        <dbReference type="Proteomes" id="UP000502504"/>
    </source>
</evidence>
<evidence type="ECO:0000256" key="8">
    <source>
        <dbReference type="SAM" id="Phobius"/>
    </source>
</evidence>
<organism evidence="11 13">
    <name type="scientific">Streptomyces antibioticus</name>
    <dbReference type="NCBI Taxonomy" id="1890"/>
    <lineage>
        <taxon>Bacteria</taxon>
        <taxon>Bacillati</taxon>
        <taxon>Actinomycetota</taxon>
        <taxon>Actinomycetes</taxon>
        <taxon>Kitasatosporales</taxon>
        <taxon>Streptomycetaceae</taxon>
        <taxon>Streptomyces</taxon>
    </lineage>
</organism>
<feature type="compositionally biased region" description="Low complexity" evidence="7">
    <location>
        <begin position="657"/>
        <end position="680"/>
    </location>
</feature>
<dbReference type="AlphaFoldDB" id="A0AAE6YG28"/>
<feature type="transmembrane region" description="Helical" evidence="8">
    <location>
        <begin position="41"/>
        <end position="58"/>
    </location>
</feature>
<feature type="domain" description="Integral membrane bound transporter" evidence="9">
    <location>
        <begin position="395"/>
        <end position="518"/>
    </location>
</feature>
<accession>A0AAE6YG28</accession>
<keyword evidence="5 8" id="KW-0472">Membrane</keyword>
<evidence type="ECO:0000256" key="2">
    <source>
        <dbReference type="ARBA" id="ARBA00022475"/>
    </source>
</evidence>
<feature type="region of interest" description="Disordered" evidence="7">
    <location>
        <begin position="655"/>
        <end position="710"/>
    </location>
</feature>
<comment type="subcellular location">
    <subcellularLocation>
        <location evidence="1">Cell membrane</location>
        <topology evidence="1">Multi-pass membrane protein</topology>
    </subcellularLocation>
</comment>
<evidence type="ECO:0000256" key="6">
    <source>
        <dbReference type="ARBA" id="ARBA00043993"/>
    </source>
</evidence>
<dbReference type="PANTHER" id="PTHR30509:SF9">
    <property type="entry name" value="MULTIDRUG RESISTANCE PROTEIN MDTO"/>
    <property type="match status" value="1"/>
</dbReference>
<reference evidence="11 13" key="2">
    <citation type="submission" date="2020-03" db="EMBL/GenBank/DDBJ databases">
        <title>Is there a link between lipid content and antibiotic production in Streptomyces?</title>
        <authorList>
            <person name="David M."/>
            <person name="Lejeune C."/>
            <person name="Abreu S."/>
            <person name="Thibessard A."/>
            <person name="Leblond P."/>
            <person name="Chaminade P."/>
            <person name="Virolle M.-J."/>
        </authorList>
    </citation>
    <scope>NUCLEOTIDE SEQUENCE [LARGE SCALE GENOMIC DNA]</scope>
    <source>
        <strain evidence="11 13">DSM 41481</strain>
    </source>
</reference>
<evidence type="ECO:0000313" key="12">
    <source>
        <dbReference type="Proteomes" id="UP000190306"/>
    </source>
</evidence>
<dbReference type="Pfam" id="PF13515">
    <property type="entry name" value="FUSC_2"/>
    <property type="match status" value="1"/>
</dbReference>
<keyword evidence="2" id="KW-1003">Cell membrane</keyword>
<dbReference type="GO" id="GO:0005886">
    <property type="term" value="C:plasma membrane"/>
    <property type="evidence" value="ECO:0007669"/>
    <property type="project" value="UniProtKB-SubCell"/>
</dbReference>
<feature type="transmembrane region" description="Helical" evidence="8">
    <location>
        <begin position="458"/>
        <end position="491"/>
    </location>
</feature>
<feature type="transmembrane region" description="Helical" evidence="8">
    <location>
        <begin position="90"/>
        <end position="108"/>
    </location>
</feature>
<evidence type="ECO:0000256" key="5">
    <source>
        <dbReference type="ARBA" id="ARBA00023136"/>
    </source>
</evidence>
<keyword evidence="3 8" id="KW-0812">Transmembrane</keyword>
<keyword evidence="12" id="KW-1185">Reference proteome</keyword>
<comment type="similarity">
    <text evidence="6">Belongs to the YccS/YhfK family.</text>
</comment>
<dbReference type="InterPro" id="IPR049453">
    <property type="entry name" value="Memb_transporter_dom"/>
</dbReference>
<dbReference type="Proteomes" id="UP000502504">
    <property type="component" value="Chromosome"/>
</dbReference>
<dbReference type="PANTHER" id="PTHR30509">
    <property type="entry name" value="P-HYDROXYBENZOIC ACID EFFLUX PUMP SUBUNIT-RELATED"/>
    <property type="match status" value="1"/>
</dbReference>
<dbReference type="EMBL" id="CP050692">
    <property type="protein sequence ID" value="QIT48152.1"/>
    <property type="molecule type" value="Genomic_DNA"/>
</dbReference>
<reference evidence="10 12" key="1">
    <citation type="submission" date="2015-07" db="EMBL/GenBank/DDBJ databases">
        <title>Draft Genome Sequence of Streptomyces antibioticus, IMRU 3720 reveals insights in the evolution of actinomycin biosynthetic gene clusters in Streptomyces.</title>
        <authorList>
            <person name="Crnovcic I."/>
            <person name="Ruckert C."/>
            <person name="Kalinowksi J."/>
            <person name="Keller U."/>
        </authorList>
    </citation>
    <scope>NUCLEOTIDE SEQUENCE [LARGE SCALE GENOMIC DNA]</scope>
    <source>
        <strain evidence="10 12">DSM 41481</strain>
    </source>
</reference>
<gene>
    <name evidence="10" type="ORF">AFM16_34710</name>
    <name evidence="11" type="ORF">HCX60_35300</name>
</gene>
<feature type="compositionally biased region" description="Low complexity" evidence="7">
    <location>
        <begin position="687"/>
        <end position="697"/>
    </location>
</feature>
<feature type="transmembrane region" description="Helical" evidence="8">
    <location>
        <begin position="20"/>
        <end position="35"/>
    </location>
</feature>
<evidence type="ECO:0000256" key="7">
    <source>
        <dbReference type="SAM" id="MobiDB-lite"/>
    </source>
</evidence>
<evidence type="ECO:0000256" key="3">
    <source>
        <dbReference type="ARBA" id="ARBA00022692"/>
    </source>
</evidence>
<name>A0AAE6YG28_STRAT</name>